<dbReference type="GO" id="GO:0006000">
    <property type="term" value="P:fructose metabolic process"/>
    <property type="evidence" value="ECO:0007669"/>
    <property type="project" value="TreeGrafter"/>
</dbReference>
<dbReference type="Proteomes" id="UP000184076">
    <property type="component" value="Unassembled WGS sequence"/>
</dbReference>
<evidence type="ECO:0000256" key="4">
    <source>
        <dbReference type="ARBA" id="ARBA00013093"/>
    </source>
</evidence>
<comment type="caution">
    <text evidence="12">Lacks conserved residue(s) required for the propagation of feature annotation.</text>
</comment>
<dbReference type="HAMAP" id="MF_01855">
    <property type="entry name" value="FBPase_class1"/>
    <property type="match status" value="1"/>
</dbReference>
<dbReference type="AlphaFoldDB" id="A0A1M5HQZ5"/>
<dbReference type="NCBIfam" id="NF006778">
    <property type="entry name" value="PRK09293.1-1"/>
    <property type="match status" value="1"/>
</dbReference>
<dbReference type="InterPro" id="IPR028343">
    <property type="entry name" value="FBPtase"/>
</dbReference>
<dbReference type="PRINTS" id="PR00115">
    <property type="entry name" value="F16BPHPHTASE"/>
</dbReference>
<gene>
    <name evidence="12" type="primary">fbp</name>
    <name evidence="16" type="ORF">SAMN02745206_03418</name>
</gene>
<dbReference type="RefSeq" id="WP_073041664.1">
    <property type="nucleotide sequence ID" value="NZ_FQVB01000047.1"/>
</dbReference>
<comment type="pathway">
    <text evidence="2">Carbohydrate biosynthesis; Calvin cycle.</text>
</comment>
<dbReference type="Pfam" id="PF00316">
    <property type="entry name" value="FBPase"/>
    <property type="match status" value="1"/>
</dbReference>
<dbReference type="EMBL" id="FQVB01000047">
    <property type="protein sequence ID" value="SHG18366.1"/>
    <property type="molecule type" value="Genomic_DNA"/>
</dbReference>
<evidence type="ECO:0000256" key="8">
    <source>
        <dbReference type="ARBA" id="ARBA00022842"/>
    </source>
</evidence>
<protein>
    <recommendedName>
        <fullName evidence="10 12">Fructose-1,6-bisphosphatase class 1</fullName>
        <shortName evidence="12">FBPase class 1</shortName>
        <ecNumber evidence="4 12">3.1.3.11</ecNumber>
    </recommendedName>
    <alternativeName>
        <fullName evidence="11 12">D-fructose-1,6-bisphosphate 1-phosphohydrolase class 1</fullName>
    </alternativeName>
</protein>
<evidence type="ECO:0000256" key="11">
    <source>
        <dbReference type="ARBA" id="ARBA00081210"/>
    </source>
</evidence>
<keyword evidence="6 12" id="KW-0479">Metal-binding</keyword>
<dbReference type="PROSITE" id="PS00124">
    <property type="entry name" value="FBPASE"/>
    <property type="match status" value="1"/>
</dbReference>
<evidence type="ECO:0000256" key="7">
    <source>
        <dbReference type="ARBA" id="ARBA00022801"/>
    </source>
</evidence>
<evidence type="ECO:0000256" key="13">
    <source>
        <dbReference type="RuleBase" id="RU000508"/>
    </source>
</evidence>
<dbReference type="CDD" id="cd00354">
    <property type="entry name" value="FBPase"/>
    <property type="match status" value="1"/>
</dbReference>
<dbReference type="InterPro" id="IPR044015">
    <property type="entry name" value="FBPase_C_dom"/>
</dbReference>
<comment type="cofactor">
    <cofactor evidence="12">
        <name>Mg(2+)</name>
        <dbReference type="ChEBI" id="CHEBI:18420"/>
    </cofactor>
    <text evidence="12">Binds 2 magnesium ions per subunit.</text>
</comment>
<dbReference type="FunFam" id="3.40.190.80:FF:000001">
    <property type="entry name" value="Fructose-1,6-bisphosphatase class 1"/>
    <property type="match status" value="1"/>
</dbReference>
<keyword evidence="17" id="KW-1185">Reference proteome</keyword>
<accession>A0A1M5HQZ5</accession>
<dbReference type="FunFam" id="3.30.540.10:FF:000002">
    <property type="entry name" value="Fructose-1,6-bisphosphatase class 1"/>
    <property type="match status" value="1"/>
</dbReference>
<dbReference type="NCBIfam" id="NF006779">
    <property type="entry name" value="PRK09293.1-3"/>
    <property type="match status" value="1"/>
</dbReference>
<feature type="domain" description="Fructose-1-6-bisphosphatase class I N-terminal" evidence="14">
    <location>
        <begin position="8"/>
        <end position="198"/>
    </location>
</feature>
<keyword evidence="7 12" id="KW-0378">Hydrolase</keyword>
<dbReference type="Pfam" id="PF18913">
    <property type="entry name" value="FBPase_C"/>
    <property type="match status" value="1"/>
</dbReference>
<feature type="binding site" evidence="12">
    <location>
        <position position="245"/>
    </location>
    <ligand>
        <name>substrate</name>
    </ligand>
</feature>
<organism evidence="16 17">
    <name type="scientific">Desulfacinum infernum DSM 9756</name>
    <dbReference type="NCBI Taxonomy" id="1121391"/>
    <lineage>
        <taxon>Bacteria</taxon>
        <taxon>Pseudomonadati</taxon>
        <taxon>Thermodesulfobacteriota</taxon>
        <taxon>Syntrophobacteria</taxon>
        <taxon>Syntrophobacterales</taxon>
        <taxon>Syntrophobacteraceae</taxon>
        <taxon>Desulfacinum</taxon>
    </lineage>
</organism>
<dbReference type="GO" id="GO:0006002">
    <property type="term" value="P:fructose 6-phosphate metabolic process"/>
    <property type="evidence" value="ECO:0007669"/>
    <property type="project" value="TreeGrafter"/>
</dbReference>
<feature type="binding site" evidence="12">
    <location>
        <position position="212"/>
    </location>
    <ligand>
        <name>substrate</name>
    </ligand>
</feature>
<dbReference type="PANTHER" id="PTHR11556:SF35">
    <property type="entry name" value="SEDOHEPTULOSE-1,7-BISPHOSPHATASE, CHLOROPLASTIC"/>
    <property type="match status" value="1"/>
</dbReference>
<feature type="binding site" evidence="12">
    <location>
        <position position="284"/>
    </location>
    <ligand>
        <name>Mg(2+)</name>
        <dbReference type="ChEBI" id="CHEBI:18420"/>
        <label>2</label>
    </ligand>
</feature>
<dbReference type="OrthoDB" id="9806756at2"/>
<evidence type="ECO:0000259" key="14">
    <source>
        <dbReference type="Pfam" id="PF00316"/>
    </source>
</evidence>
<evidence type="ECO:0000256" key="1">
    <source>
        <dbReference type="ARBA" id="ARBA00001273"/>
    </source>
</evidence>
<evidence type="ECO:0000256" key="6">
    <source>
        <dbReference type="ARBA" id="ARBA00022723"/>
    </source>
</evidence>
<evidence type="ECO:0000256" key="3">
    <source>
        <dbReference type="ARBA" id="ARBA00010941"/>
    </source>
</evidence>
<keyword evidence="8 12" id="KW-0460">Magnesium</keyword>
<dbReference type="GO" id="GO:0005986">
    <property type="term" value="P:sucrose biosynthetic process"/>
    <property type="evidence" value="ECO:0007669"/>
    <property type="project" value="TreeGrafter"/>
</dbReference>
<dbReference type="STRING" id="1121391.SAMN02745206_03418"/>
<dbReference type="InterPro" id="IPR020548">
    <property type="entry name" value="Fructose_bisphosphatase_AS"/>
</dbReference>
<dbReference type="Gene3D" id="3.40.190.80">
    <property type="match status" value="1"/>
</dbReference>
<dbReference type="SUPFAM" id="SSF56655">
    <property type="entry name" value="Carbohydrate phosphatase"/>
    <property type="match status" value="1"/>
</dbReference>
<dbReference type="EC" id="3.1.3.11" evidence="4 12"/>
<dbReference type="PIRSF" id="PIRSF500210">
    <property type="entry name" value="FBPtase"/>
    <property type="match status" value="1"/>
</dbReference>
<evidence type="ECO:0000256" key="9">
    <source>
        <dbReference type="ARBA" id="ARBA00023277"/>
    </source>
</evidence>
<dbReference type="Gene3D" id="3.30.540.10">
    <property type="entry name" value="Fructose-1,6-Bisphosphatase, subunit A, domain 1"/>
    <property type="match status" value="1"/>
</dbReference>
<reference evidence="17" key="1">
    <citation type="submission" date="2016-11" db="EMBL/GenBank/DDBJ databases">
        <authorList>
            <person name="Varghese N."/>
            <person name="Submissions S."/>
        </authorList>
    </citation>
    <scope>NUCLEOTIDE SEQUENCE [LARGE SCALE GENOMIC DNA]</scope>
    <source>
        <strain evidence="17">DSM 9756</strain>
    </source>
</reference>
<dbReference type="PIRSF" id="PIRSF000904">
    <property type="entry name" value="FBPtase_SBPase"/>
    <property type="match status" value="1"/>
</dbReference>
<dbReference type="PANTHER" id="PTHR11556">
    <property type="entry name" value="FRUCTOSE-1,6-BISPHOSPHATASE-RELATED"/>
    <property type="match status" value="1"/>
</dbReference>
<comment type="subcellular location">
    <subcellularLocation>
        <location evidence="12">Cytoplasm</location>
    </subcellularLocation>
</comment>
<dbReference type="InterPro" id="IPR033391">
    <property type="entry name" value="FBPase_N"/>
</dbReference>
<comment type="similarity">
    <text evidence="3 12 13">Belongs to the FBPase class 1 family.</text>
</comment>
<feature type="binding site" evidence="12">
    <location>
        <position position="117"/>
    </location>
    <ligand>
        <name>Mg(2+)</name>
        <dbReference type="ChEBI" id="CHEBI:18420"/>
        <label>1</label>
    </ligand>
</feature>
<dbReference type="GO" id="GO:0006094">
    <property type="term" value="P:gluconeogenesis"/>
    <property type="evidence" value="ECO:0007669"/>
    <property type="project" value="UniProtKB-UniRule"/>
</dbReference>
<feature type="binding site" evidence="12">
    <location>
        <begin position="120"/>
        <end position="123"/>
    </location>
    <ligand>
        <name>substrate</name>
    </ligand>
</feature>
<feature type="binding site" evidence="12">
    <location>
        <position position="95"/>
    </location>
    <ligand>
        <name>Mg(2+)</name>
        <dbReference type="ChEBI" id="CHEBI:18420"/>
        <label>1</label>
    </ligand>
</feature>
<evidence type="ECO:0000256" key="12">
    <source>
        <dbReference type="HAMAP-Rule" id="MF_01855"/>
    </source>
</evidence>
<feature type="binding site" evidence="12">
    <location>
        <position position="278"/>
    </location>
    <ligand>
        <name>substrate</name>
    </ligand>
</feature>
<comment type="catalytic activity">
    <reaction evidence="1 12">
        <text>beta-D-fructose 1,6-bisphosphate + H2O = beta-D-fructose 6-phosphate + phosphate</text>
        <dbReference type="Rhea" id="RHEA:11064"/>
        <dbReference type="ChEBI" id="CHEBI:15377"/>
        <dbReference type="ChEBI" id="CHEBI:32966"/>
        <dbReference type="ChEBI" id="CHEBI:43474"/>
        <dbReference type="ChEBI" id="CHEBI:57634"/>
        <dbReference type="EC" id="3.1.3.11"/>
    </reaction>
</comment>
<name>A0A1M5HQZ5_9BACT</name>
<sequence>MPSKTVGITVTEHLLRQQRENPRATGAFTLLFNELVVAAKLIHRELNKAGLNDIYGFTGDTNVYGEKVQKLDDYAHRTLIRRLTQAGQLCAIASEEDADVIEIPAEVPRGPYILLMDPLDGSSNIDVNVSVGTIFSIYRRKKEDGPVTLDEVLRRGSEQVAAGYFIYGSSTMLVYTTGRGVHGFTLHPAIGEFFLSHENIAMPARGRIFSVNEGNYCYWDEGVRRYVDHLKSPDVRQGRPYTARYIGSLVSDFHRNLLKGGIFMYPADTKDPKKPHGKLRLLFEAAPMAFVAEQAGGAATDGTRRILDLEPETLHDRVPLFVGSKEDVEEARRFVAGEANAPAGPEVDRPQESS</sequence>
<evidence type="ECO:0000256" key="2">
    <source>
        <dbReference type="ARBA" id="ARBA00005215"/>
    </source>
</evidence>
<feature type="binding site" evidence="12">
    <location>
        <position position="117"/>
    </location>
    <ligand>
        <name>Mg(2+)</name>
        <dbReference type="ChEBI" id="CHEBI:18420"/>
        <label>2</label>
    </ligand>
</feature>
<evidence type="ECO:0000313" key="17">
    <source>
        <dbReference type="Proteomes" id="UP000184076"/>
    </source>
</evidence>
<dbReference type="GO" id="GO:0005829">
    <property type="term" value="C:cytosol"/>
    <property type="evidence" value="ECO:0007669"/>
    <property type="project" value="TreeGrafter"/>
</dbReference>
<feature type="binding site" evidence="12">
    <location>
        <position position="119"/>
    </location>
    <ligand>
        <name>Mg(2+)</name>
        <dbReference type="ChEBI" id="CHEBI:18420"/>
        <label>1</label>
    </ligand>
</feature>
<proteinExistence type="inferred from homology"/>
<comment type="subunit">
    <text evidence="12">Homotetramer.</text>
</comment>
<evidence type="ECO:0000313" key="16">
    <source>
        <dbReference type="EMBL" id="SHG18366.1"/>
    </source>
</evidence>
<dbReference type="GO" id="GO:0000287">
    <property type="term" value="F:magnesium ion binding"/>
    <property type="evidence" value="ECO:0007669"/>
    <property type="project" value="UniProtKB-UniRule"/>
</dbReference>
<dbReference type="GO" id="GO:0042132">
    <property type="term" value="F:fructose 1,6-bisphosphate 1-phosphatase activity"/>
    <property type="evidence" value="ECO:0007669"/>
    <property type="project" value="UniProtKB-UniRule"/>
</dbReference>
<feature type="domain" description="Fructose-1-6-bisphosphatase class 1 C-terminal" evidence="15">
    <location>
        <begin position="202"/>
        <end position="334"/>
    </location>
</feature>
<evidence type="ECO:0000259" key="15">
    <source>
        <dbReference type="Pfam" id="PF18913"/>
    </source>
</evidence>
<keyword evidence="9 12" id="KW-0119">Carbohydrate metabolism</keyword>
<feature type="binding site" evidence="12">
    <location>
        <position position="120"/>
    </location>
    <ligand>
        <name>Mg(2+)</name>
        <dbReference type="ChEBI" id="CHEBI:18420"/>
        <label>2</label>
    </ligand>
</feature>
<evidence type="ECO:0000256" key="5">
    <source>
        <dbReference type="ARBA" id="ARBA00022490"/>
    </source>
</evidence>
<keyword evidence="5 12" id="KW-0963">Cytoplasm</keyword>
<evidence type="ECO:0000256" key="10">
    <source>
        <dbReference type="ARBA" id="ARBA00072069"/>
    </source>
</evidence>
<dbReference type="GO" id="GO:0030388">
    <property type="term" value="P:fructose 1,6-bisphosphate metabolic process"/>
    <property type="evidence" value="ECO:0007669"/>
    <property type="project" value="TreeGrafter"/>
</dbReference>
<dbReference type="InterPro" id="IPR000146">
    <property type="entry name" value="FBPase_class-1"/>
</dbReference>